<dbReference type="CTD" id="20235927"/>
<sequence>MNHTSTWKKPSIYNIKEVAELSTPVLSANYHQFLYLNKQLRILERSETTYINNITIEQKIMYRRYMEKLYRSKINFARMWENKDMERNLRGQKLSYLNNGGVNMEAEATFLKLLQRRALSAQISKGKRSVSDSSQASSEEFESFMDNITIGQSRRSKPMTPCFDRGRRNATNTRQGTVRPVTAVGVNVDKEFNVLPGVSGNGTDAKIQNFIKIVIGELENGGSSDDEKDTNSFVEVPKLKLRPKTCSGKIQRRHTTTTMDVRYLMPSPPKEPRKKRRSIFVENSRQKKLDQQIEKLRSRDFRSEIKSLCESLEPYISQDGDHLDYYSQKVMDSIASSQRNKWTAGIITPCAER</sequence>
<feature type="region of interest" description="Disordered" evidence="1">
    <location>
        <begin position="147"/>
        <end position="177"/>
    </location>
</feature>
<accession>V4AAQ7</accession>
<dbReference type="GeneID" id="20235927"/>
<evidence type="ECO:0000313" key="3">
    <source>
        <dbReference type="Proteomes" id="UP000030746"/>
    </source>
</evidence>
<protein>
    <submittedName>
        <fullName evidence="2">Uncharacterized protein</fullName>
    </submittedName>
</protein>
<evidence type="ECO:0000313" key="2">
    <source>
        <dbReference type="EMBL" id="ESO93847.1"/>
    </source>
</evidence>
<reference evidence="2 3" key="1">
    <citation type="journal article" date="2013" name="Nature">
        <title>Insights into bilaterian evolution from three spiralian genomes.</title>
        <authorList>
            <person name="Simakov O."/>
            <person name="Marletaz F."/>
            <person name="Cho S.J."/>
            <person name="Edsinger-Gonzales E."/>
            <person name="Havlak P."/>
            <person name="Hellsten U."/>
            <person name="Kuo D.H."/>
            <person name="Larsson T."/>
            <person name="Lv J."/>
            <person name="Arendt D."/>
            <person name="Savage R."/>
            <person name="Osoegawa K."/>
            <person name="de Jong P."/>
            <person name="Grimwood J."/>
            <person name="Chapman J.A."/>
            <person name="Shapiro H."/>
            <person name="Aerts A."/>
            <person name="Otillar R.P."/>
            <person name="Terry A.Y."/>
            <person name="Boore J.L."/>
            <person name="Grigoriev I.V."/>
            <person name="Lindberg D.R."/>
            <person name="Seaver E.C."/>
            <person name="Weisblat D.A."/>
            <person name="Putnam N.H."/>
            <person name="Rokhsar D.S."/>
        </authorList>
    </citation>
    <scope>NUCLEOTIDE SEQUENCE [LARGE SCALE GENOMIC DNA]</scope>
</reference>
<dbReference type="KEGG" id="lgi:LOTGIDRAFT_153319"/>
<name>V4AAQ7_LOTGI</name>
<gene>
    <name evidence="2" type="ORF">LOTGIDRAFT_153319</name>
</gene>
<dbReference type="AlphaFoldDB" id="V4AAQ7"/>
<dbReference type="Proteomes" id="UP000030746">
    <property type="component" value="Unassembled WGS sequence"/>
</dbReference>
<dbReference type="RefSeq" id="XP_009055469.1">
    <property type="nucleotide sequence ID" value="XM_009057221.1"/>
</dbReference>
<proteinExistence type="predicted"/>
<dbReference type="EMBL" id="KB201890">
    <property type="protein sequence ID" value="ESO93847.1"/>
    <property type="molecule type" value="Genomic_DNA"/>
</dbReference>
<organism evidence="2 3">
    <name type="scientific">Lottia gigantea</name>
    <name type="common">Giant owl limpet</name>
    <dbReference type="NCBI Taxonomy" id="225164"/>
    <lineage>
        <taxon>Eukaryota</taxon>
        <taxon>Metazoa</taxon>
        <taxon>Spiralia</taxon>
        <taxon>Lophotrochozoa</taxon>
        <taxon>Mollusca</taxon>
        <taxon>Gastropoda</taxon>
        <taxon>Patellogastropoda</taxon>
        <taxon>Lottioidea</taxon>
        <taxon>Lottiidae</taxon>
        <taxon>Lottia</taxon>
    </lineage>
</organism>
<dbReference type="OrthoDB" id="6125732at2759"/>
<dbReference type="OMA" id="YANWKED"/>
<keyword evidence="3" id="KW-1185">Reference proteome</keyword>
<evidence type="ECO:0000256" key="1">
    <source>
        <dbReference type="SAM" id="MobiDB-lite"/>
    </source>
</evidence>
<dbReference type="HOGENOM" id="CLU_785932_0_0_1"/>